<protein>
    <submittedName>
        <fullName evidence="1">Uncharacterized protein</fullName>
    </submittedName>
</protein>
<proteinExistence type="predicted"/>
<dbReference type="Proteomes" id="UP000177876">
    <property type="component" value="Unassembled WGS sequence"/>
</dbReference>
<dbReference type="AlphaFoldDB" id="A0A1F2WRD2"/>
<name>A0A1F2WRD2_9ACTN</name>
<dbReference type="STRING" id="1797197.A2Y75_11230"/>
<evidence type="ECO:0000313" key="2">
    <source>
        <dbReference type="Proteomes" id="UP000177876"/>
    </source>
</evidence>
<gene>
    <name evidence="1" type="ORF">A2Y75_11230</name>
</gene>
<evidence type="ECO:0000313" key="1">
    <source>
        <dbReference type="EMBL" id="OFW59395.1"/>
    </source>
</evidence>
<reference evidence="1 2" key="1">
    <citation type="journal article" date="2016" name="Nat. Commun.">
        <title>Thousands of microbial genomes shed light on interconnected biogeochemical processes in an aquifer system.</title>
        <authorList>
            <person name="Anantharaman K."/>
            <person name="Brown C.T."/>
            <person name="Hug L.A."/>
            <person name="Sharon I."/>
            <person name="Castelle C.J."/>
            <person name="Probst A.J."/>
            <person name="Thomas B.C."/>
            <person name="Singh A."/>
            <person name="Wilkins M.J."/>
            <person name="Karaoz U."/>
            <person name="Brodie E.L."/>
            <person name="Williams K.H."/>
            <person name="Hubbard S.S."/>
            <person name="Banfield J.F."/>
        </authorList>
    </citation>
    <scope>NUCLEOTIDE SEQUENCE [LARGE SCALE GENOMIC DNA]</scope>
</reference>
<organism evidence="1 2">
    <name type="scientific">Candidatus Solincola sediminis</name>
    <dbReference type="NCBI Taxonomy" id="1797199"/>
    <lineage>
        <taxon>Bacteria</taxon>
        <taxon>Bacillati</taxon>
        <taxon>Actinomycetota</taxon>
        <taxon>Candidatus Geothermincolia</taxon>
        <taxon>Candidatus Geothermincolales</taxon>
        <taxon>Candidatus Geothermincolaceae</taxon>
        <taxon>Candidatus Solincola</taxon>
    </lineage>
</organism>
<accession>A0A1F2WRD2</accession>
<sequence length="83" mass="9380">MIWYLSDAEWPEPNMELLNNALQQTGWAGKPLSEASWRAAVGKRLRSVSYENLVEDVMPFLGPDANPEGLAKENIIRLLKNKP</sequence>
<dbReference type="EMBL" id="MELK01000016">
    <property type="protein sequence ID" value="OFW59395.1"/>
    <property type="molecule type" value="Genomic_DNA"/>
</dbReference>
<comment type="caution">
    <text evidence="1">The sequence shown here is derived from an EMBL/GenBank/DDBJ whole genome shotgun (WGS) entry which is preliminary data.</text>
</comment>